<gene>
    <name evidence="2" type="ORF">EB796_012706</name>
</gene>
<dbReference type="AlphaFoldDB" id="A0A7J7JUA0"/>
<comment type="caution">
    <text evidence="2">The sequence shown here is derived from an EMBL/GenBank/DDBJ whole genome shotgun (WGS) entry which is preliminary data.</text>
</comment>
<keyword evidence="1" id="KW-0472">Membrane</keyword>
<keyword evidence="3" id="KW-1185">Reference proteome</keyword>
<organism evidence="2 3">
    <name type="scientific">Bugula neritina</name>
    <name type="common">Brown bryozoan</name>
    <name type="synonym">Sertularia neritina</name>
    <dbReference type="NCBI Taxonomy" id="10212"/>
    <lineage>
        <taxon>Eukaryota</taxon>
        <taxon>Metazoa</taxon>
        <taxon>Spiralia</taxon>
        <taxon>Lophotrochozoa</taxon>
        <taxon>Bryozoa</taxon>
        <taxon>Gymnolaemata</taxon>
        <taxon>Cheilostomatida</taxon>
        <taxon>Flustrina</taxon>
        <taxon>Buguloidea</taxon>
        <taxon>Bugulidae</taxon>
        <taxon>Bugula</taxon>
    </lineage>
</organism>
<reference evidence="2" key="1">
    <citation type="submission" date="2020-06" db="EMBL/GenBank/DDBJ databases">
        <title>Draft genome of Bugula neritina, a colonial animal packing powerful symbionts and potential medicines.</title>
        <authorList>
            <person name="Rayko M."/>
        </authorList>
    </citation>
    <scope>NUCLEOTIDE SEQUENCE [LARGE SCALE GENOMIC DNA]</scope>
    <source>
        <strain evidence="2">Kwan_BN1</strain>
    </source>
</reference>
<protein>
    <submittedName>
        <fullName evidence="2">Uncharacterized protein</fullName>
    </submittedName>
</protein>
<sequence>MAEQCPREQVLLINMQSISMLPLRLLLLFGVANGFAVYNSKSPKYSWYSEAVSANITVRVNEDFVSSDKDLRICYSDLPETFPDGNTTIVEVLGYFACPFKDSNAPTDTYCCGPANRQQCCGFWDDATRYTTAGLGVMLGAVGALILICWILYKCFSHKTEIKCYCIKVYAKGKEFAKQISYSIL</sequence>
<feature type="transmembrane region" description="Helical" evidence="1">
    <location>
        <begin position="133"/>
        <end position="153"/>
    </location>
</feature>
<feature type="transmembrane region" description="Helical" evidence="1">
    <location>
        <begin position="21"/>
        <end position="38"/>
    </location>
</feature>
<evidence type="ECO:0000313" key="3">
    <source>
        <dbReference type="Proteomes" id="UP000593567"/>
    </source>
</evidence>
<name>A0A7J7JUA0_BUGNE</name>
<dbReference type="EMBL" id="VXIV02001872">
    <property type="protein sequence ID" value="KAF6028986.1"/>
    <property type="molecule type" value="Genomic_DNA"/>
</dbReference>
<keyword evidence="1" id="KW-1133">Transmembrane helix</keyword>
<evidence type="ECO:0000313" key="2">
    <source>
        <dbReference type="EMBL" id="KAF6028986.1"/>
    </source>
</evidence>
<keyword evidence="1" id="KW-0812">Transmembrane</keyword>
<evidence type="ECO:0000256" key="1">
    <source>
        <dbReference type="SAM" id="Phobius"/>
    </source>
</evidence>
<proteinExistence type="predicted"/>
<accession>A0A7J7JUA0</accession>
<dbReference type="Proteomes" id="UP000593567">
    <property type="component" value="Unassembled WGS sequence"/>
</dbReference>